<feature type="transmembrane region" description="Helical" evidence="6">
    <location>
        <begin position="312"/>
        <end position="330"/>
    </location>
</feature>
<dbReference type="PANTHER" id="PTHR42829">
    <property type="entry name" value="NADH-UBIQUINONE OXIDOREDUCTASE CHAIN 5"/>
    <property type="match status" value="1"/>
</dbReference>
<keyword evidence="2 5" id="KW-0812">Transmembrane</keyword>
<evidence type="ECO:0000256" key="3">
    <source>
        <dbReference type="ARBA" id="ARBA00022989"/>
    </source>
</evidence>
<dbReference type="RefSeq" id="WP_133585427.1">
    <property type="nucleotide sequence ID" value="NZ_SNYV01000015.1"/>
</dbReference>
<dbReference type="GO" id="GO:0042773">
    <property type="term" value="P:ATP synthesis coupled electron transport"/>
    <property type="evidence" value="ECO:0007669"/>
    <property type="project" value="InterPro"/>
</dbReference>
<dbReference type="EMBL" id="SNYV01000015">
    <property type="protein sequence ID" value="TDQ76624.1"/>
    <property type="molecule type" value="Genomic_DNA"/>
</dbReference>
<dbReference type="InterPro" id="IPR001516">
    <property type="entry name" value="Proton_antipo_N"/>
</dbReference>
<proteinExistence type="predicted"/>
<keyword evidence="4 6" id="KW-0472">Membrane</keyword>
<comment type="caution">
    <text evidence="9">The sequence shown here is derived from an EMBL/GenBank/DDBJ whole genome shotgun (WGS) entry which is preliminary data.</text>
</comment>
<feature type="domain" description="NADH:quinone oxidoreductase/Mrp antiporter transmembrane" evidence="7">
    <location>
        <begin position="137"/>
        <end position="424"/>
    </location>
</feature>
<dbReference type="GO" id="GO:0015990">
    <property type="term" value="P:electron transport coupled proton transport"/>
    <property type="evidence" value="ECO:0007669"/>
    <property type="project" value="TreeGrafter"/>
</dbReference>
<name>A0A4V6PXE1_9SPHI</name>
<feature type="transmembrane region" description="Helical" evidence="6">
    <location>
        <begin position="83"/>
        <end position="105"/>
    </location>
</feature>
<dbReference type="AlphaFoldDB" id="A0A4V6PXE1"/>
<feature type="transmembrane region" description="Helical" evidence="6">
    <location>
        <begin position="41"/>
        <end position="63"/>
    </location>
</feature>
<dbReference type="Proteomes" id="UP000295292">
    <property type="component" value="Unassembled WGS sequence"/>
</dbReference>
<dbReference type="PRINTS" id="PR01435">
    <property type="entry name" value="NPOXDRDTASE5"/>
</dbReference>
<evidence type="ECO:0000313" key="10">
    <source>
        <dbReference type="Proteomes" id="UP000295292"/>
    </source>
</evidence>
<gene>
    <name evidence="9" type="ORF">CLV99_3217</name>
</gene>
<evidence type="ECO:0000256" key="5">
    <source>
        <dbReference type="RuleBase" id="RU000320"/>
    </source>
</evidence>
<evidence type="ECO:0000256" key="2">
    <source>
        <dbReference type="ARBA" id="ARBA00022692"/>
    </source>
</evidence>
<feature type="transmembrane region" description="Helical" evidence="6">
    <location>
        <begin position="482"/>
        <end position="501"/>
    </location>
</feature>
<feature type="transmembrane region" description="Helical" evidence="6">
    <location>
        <begin position="336"/>
        <end position="358"/>
    </location>
</feature>
<feature type="transmembrane region" description="Helical" evidence="6">
    <location>
        <begin position="222"/>
        <end position="246"/>
    </location>
</feature>
<evidence type="ECO:0000259" key="8">
    <source>
        <dbReference type="Pfam" id="PF00662"/>
    </source>
</evidence>
<feature type="transmembrane region" description="Helical" evidence="6">
    <location>
        <begin position="183"/>
        <end position="202"/>
    </location>
</feature>
<dbReference type="Pfam" id="PF00361">
    <property type="entry name" value="Proton_antipo_M"/>
    <property type="match status" value="1"/>
</dbReference>
<feature type="transmembrane region" description="Helical" evidence="6">
    <location>
        <begin position="390"/>
        <end position="411"/>
    </location>
</feature>
<protein>
    <submittedName>
        <fullName evidence="9">NADH dehydrogenase subunit L</fullName>
    </submittedName>
</protein>
<evidence type="ECO:0000313" key="9">
    <source>
        <dbReference type="EMBL" id="TDQ76624.1"/>
    </source>
</evidence>
<dbReference type="GO" id="GO:0016020">
    <property type="term" value="C:membrane"/>
    <property type="evidence" value="ECO:0007669"/>
    <property type="project" value="UniProtKB-SubCell"/>
</dbReference>
<dbReference type="Gene3D" id="1.20.5.2700">
    <property type="match status" value="1"/>
</dbReference>
<dbReference type="GO" id="GO:0008137">
    <property type="term" value="F:NADH dehydrogenase (ubiquinone) activity"/>
    <property type="evidence" value="ECO:0007669"/>
    <property type="project" value="InterPro"/>
</dbReference>
<organism evidence="9 10">
    <name type="scientific">Sphingobacterium yanglingense</name>
    <dbReference type="NCBI Taxonomy" id="1437280"/>
    <lineage>
        <taxon>Bacteria</taxon>
        <taxon>Pseudomonadati</taxon>
        <taxon>Bacteroidota</taxon>
        <taxon>Sphingobacteriia</taxon>
        <taxon>Sphingobacteriales</taxon>
        <taxon>Sphingobacteriaceae</taxon>
        <taxon>Sphingobacterium</taxon>
    </lineage>
</organism>
<dbReference type="GO" id="GO:0003954">
    <property type="term" value="F:NADH dehydrogenase activity"/>
    <property type="evidence" value="ECO:0007669"/>
    <property type="project" value="TreeGrafter"/>
</dbReference>
<dbReference type="OrthoDB" id="9807568at2"/>
<dbReference type="GO" id="GO:0012505">
    <property type="term" value="C:endomembrane system"/>
    <property type="evidence" value="ECO:0007669"/>
    <property type="project" value="UniProtKB-SubCell"/>
</dbReference>
<dbReference type="InterPro" id="IPR003945">
    <property type="entry name" value="NU5C-like"/>
</dbReference>
<sequence length="694" mass="77034">MEELLNISPIHASILVVLLPFVAFLIQAIRGKKSNSGNISLIAITLSTLLSGIFVFAEVWNYLPMHSTYDWFRIGEKTFTIGILLNNLTVLMLFIVCIVALPVHIYSRAYMKGDPGLHRYWMYLSLFCFAMLGLCISKNILVSYIFWELVGFASYLLIGFWFTKESAVQANKKAFLINRIGDLGFLIGIAAVFTSFGTLDLVELFGKEGLIYSEFDKDSGLMTLAGLGFFLGAMAKSAQFPLHIWLPDAMEGPTSVSSLIHAATMVAAGVFLLCTIFPLFNDTVLLLITIIGTITATLAAYFAAGQYDIKRVLAFSTISQLGYMMAAVGIGAWDAALFHLATHAFFKCLLFLCAGAVIHEIAHAKTIAGLDFDPQDLRNMGGLRKYMPKTFVLMSIASLALAGFPLTSGFLSKDAIVIATFEWAFHKGGAYFIVPILLVLVSIITAFYIGRLIFKAFMGESRLPEPAESNIHEAPKQMLYPMYFLAICSLFFVFSINPISYHQAGILSGFSVNYTFKEIHSLHLFIPLTLTATALISWIIGYRWYVLNKYPLNAESGWIKAETNQLGINDFINNTIVKVTLIISRASVWLDKYIVEGLVNSASKGTLYLSKIATLLDRHLVDGFVMAIRNLTIGLSRVAAWWDKHIVDGIVNTIAGLAYYLGHLLRWVQNGRIQNYLGFAFTIVLIGILYLILR</sequence>
<reference evidence="9 10" key="1">
    <citation type="submission" date="2019-03" db="EMBL/GenBank/DDBJ databases">
        <title>Genomic Encyclopedia of Archaeal and Bacterial Type Strains, Phase II (KMG-II): from individual species to whole genera.</title>
        <authorList>
            <person name="Goeker M."/>
        </authorList>
    </citation>
    <scope>NUCLEOTIDE SEQUENCE [LARGE SCALE GENOMIC DNA]</scope>
    <source>
        <strain evidence="9 10">DSM 28353</strain>
    </source>
</reference>
<feature type="transmembrane region" description="Helical" evidence="6">
    <location>
        <begin position="12"/>
        <end position="29"/>
    </location>
</feature>
<feature type="domain" description="NADH-Ubiquinone oxidoreductase (complex I) chain 5 N-terminal" evidence="8">
    <location>
        <begin position="71"/>
        <end position="120"/>
    </location>
</feature>
<dbReference type="PANTHER" id="PTHR42829:SF2">
    <property type="entry name" value="NADH-UBIQUINONE OXIDOREDUCTASE CHAIN 5"/>
    <property type="match status" value="1"/>
</dbReference>
<evidence type="ECO:0000256" key="6">
    <source>
        <dbReference type="SAM" id="Phobius"/>
    </source>
</evidence>
<accession>A0A4V6PXE1</accession>
<dbReference type="NCBIfam" id="TIGR01974">
    <property type="entry name" value="NDH_I_L"/>
    <property type="match status" value="1"/>
</dbReference>
<keyword evidence="10" id="KW-1185">Reference proteome</keyword>
<comment type="subcellular location">
    <subcellularLocation>
        <location evidence="1">Endomembrane system</location>
        <topology evidence="1">Multi-pass membrane protein</topology>
    </subcellularLocation>
    <subcellularLocation>
        <location evidence="5">Membrane</location>
        <topology evidence="5">Multi-pass membrane protein</topology>
    </subcellularLocation>
</comment>
<dbReference type="Pfam" id="PF00662">
    <property type="entry name" value="Proton_antipo_N"/>
    <property type="match status" value="1"/>
</dbReference>
<feature type="transmembrane region" description="Helical" evidence="6">
    <location>
        <begin position="676"/>
        <end position="693"/>
    </location>
</feature>
<feature type="transmembrane region" description="Helical" evidence="6">
    <location>
        <begin position="258"/>
        <end position="280"/>
    </location>
</feature>
<dbReference type="InterPro" id="IPR001750">
    <property type="entry name" value="ND/Mrp_TM"/>
</dbReference>
<evidence type="ECO:0000256" key="4">
    <source>
        <dbReference type="ARBA" id="ARBA00023136"/>
    </source>
</evidence>
<dbReference type="PRINTS" id="PR01434">
    <property type="entry name" value="NADHDHGNASE5"/>
</dbReference>
<feature type="transmembrane region" description="Helical" evidence="6">
    <location>
        <begin position="117"/>
        <end position="134"/>
    </location>
</feature>
<evidence type="ECO:0000256" key="1">
    <source>
        <dbReference type="ARBA" id="ARBA00004127"/>
    </source>
</evidence>
<dbReference type="InterPro" id="IPR018393">
    <property type="entry name" value="NADHpl_OxRdtase_5_subgr"/>
</dbReference>
<feature type="transmembrane region" description="Helical" evidence="6">
    <location>
        <begin position="521"/>
        <end position="540"/>
    </location>
</feature>
<feature type="transmembrane region" description="Helical" evidence="6">
    <location>
        <begin position="431"/>
        <end position="454"/>
    </location>
</feature>
<feature type="transmembrane region" description="Helical" evidence="6">
    <location>
        <begin position="140"/>
        <end position="162"/>
    </location>
</feature>
<evidence type="ECO:0000259" key="7">
    <source>
        <dbReference type="Pfam" id="PF00361"/>
    </source>
</evidence>
<feature type="transmembrane region" description="Helical" evidence="6">
    <location>
        <begin position="286"/>
        <end position="305"/>
    </location>
</feature>
<keyword evidence="3 6" id="KW-1133">Transmembrane helix</keyword>